<dbReference type="InParanoid" id="B9T8W0"/>
<dbReference type="InterPro" id="IPR005162">
    <property type="entry name" value="Retrotrans_gag_dom"/>
</dbReference>
<name>B9T8W0_RICCO</name>
<gene>
    <name evidence="3" type="ORF">RCOM_2046150</name>
</gene>
<feature type="region of interest" description="Disordered" evidence="1">
    <location>
        <begin position="1"/>
        <end position="23"/>
    </location>
</feature>
<dbReference type="AlphaFoldDB" id="B9T8W0"/>
<organism evidence="3 4">
    <name type="scientific">Ricinus communis</name>
    <name type="common">Castor bean</name>
    <dbReference type="NCBI Taxonomy" id="3988"/>
    <lineage>
        <taxon>Eukaryota</taxon>
        <taxon>Viridiplantae</taxon>
        <taxon>Streptophyta</taxon>
        <taxon>Embryophyta</taxon>
        <taxon>Tracheophyta</taxon>
        <taxon>Spermatophyta</taxon>
        <taxon>Magnoliopsida</taxon>
        <taxon>eudicotyledons</taxon>
        <taxon>Gunneridae</taxon>
        <taxon>Pentapetalae</taxon>
        <taxon>rosids</taxon>
        <taxon>fabids</taxon>
        <taxon>Malpighiales</taxon>
        <taxon>Euphorbiaceae</taxon>
        <taxon>Acalyphoideae</taxon>
        <taxon>Acalypheae</taxon>
        <taxon>Ricinus</taxon>
    </lineage>
</organism>
<evidence type="ECO:0000259" key="2">
    <source>
        <dbReference type="Pfam" id="PF03732"/>
    </source>
</evidence>
<dbReference type="eggNOG" id="KOG0017">
    <property type="taxonomic scope" value="Eukaryota"/>
</dbReference>
<dbReference type="Proteomes" id="UP000008311">
    <property type="component" value="Unassembled WGS sequence"/>
</dbReference>
<evidence type="ECO:0000313" key="3">
    <source>
        <dbReference type="EMBL" id="EEF27704.1"/>
    </source>
</evidence>
<dbReference type="PANTHER" id="PTHR35046">
    <property type="entry name" value="ZINC KNUCKLE (CCHC-TYPE) FAMILY PROTEIN"/>
    <property type="match status" value="1"/>
</dbReference>
<evidence type="ECO:0000256" key="1">
    <source>
        <dbReference type="SAM" id="MobiDB-lite"/>
    </source>
</evidence>
<protein>
    <recommendedName>
        <fullName evidence="2">Retrotransposon gag domain-containing protein</fullName>
    </recommendedName>
</protein>
<dbReference type="Pfam" id="PF03732">
    <property type="entry name" value="Retrotrans_gag"/>
    <property type="match status" value="1"/>
</dbReference>
<proteinExistence type="predicted"/>
<accession>B9T8W0</accession>
<keyword evidence="4" id="KW-1185">Reference proteome</keyword>
<feature type="domain" description="Retrotransposon gag" evidence="2">
    <location>
        <begin position="95"/>
        <end position="176"/>
    </location>
</feature>
<evidence type="ECO:0000313" key="4">
    <source>
        <dbReference type="Proteomes" id="UP000008311"/>
    </source>
</evidence>
<reference evidence="4" key="1">
    <citation type="journal article" date="2010" name="Nat. Biotechnol.">
        <title>Draft genome sequence of the oilseed species Ricinus communis.</title>
        <authorList>
            <person name="Chan A.P."/>
            <person name="Crabtree J."/>
            <person name="Zhao Q."/>
            <person name="Lorenzi H."/>
            <person name="Orvis J."/>
            <person name="Puiu D."/>
            <person name="Melake-Berhan A."/>
            <person name="Jones K.M."/>
            <person name="Redman J."/>
            <person name="Chen G."/>
            <person name="Cahoon E.B."/>
            <person name="Gedil M."/>
            <person name="Stanke M."/>
            <person name="Haas B.J."/>
            <person name="Wortman J.R."/>
            <person name="Fraser-Liggett C.M."/>
            <person name="Ravel J."/>
            <person name="Rabinowicz P.D."/>
        </authorList>
    </citation>
    <scope>NUCLEOTIDE SEQUENCE [LARGE SCALE GENOMIC DNA]</scope>
    <source>
        <strain evidence="4">cv. Hale</strain>
    </source>
</reference>
<sequence>MPPRRNQRVQESLENNRPEQLVEDEDLGDEFYNEIPRQRQRPNAVDNNRRWESGMRTEILEFHGSLQAEELLDWLAMVEEILDFKWVPEDKRVPLVATRLRDRATAWWQQSKLTRTRLGKDKIATSEKMRKHMQSIFLPYNFQRLMYQRLQNLRQGVRSVDDYTVELYQLIARNDIQEAADQLVASWGGGNSVAVNNSSVNKIASSSSGSGVSSNNKGLGQFNRSAGGIKSFGCGEVGHRLFECKKTVGKKALFLEADDYVEEDRDIKGALT</sequence>
<dbReference type="EMBL" id="EQ975213">
    <property type="protein sequence ID" value="EEF27704.1"/>
    <property type="molecule type" value="Genomic_DNA"/>
</dbReference>
<dbReference type="PANTHER" id="PTHR35046:SF25">
    <property type="entry name" value="RETROTRANSPOSON GAG DOMAIN-CONTAINING PROTEIN"/>
    <property type="match status" value="1"/>
</dbReference>